<sequence>MYKLLIAFAATLMSATGALAHGDHDDQAERSVEQVARDNVVKLVTKGQLAPSWSKAKVLSVTSRMRGGARQDVVTLRNNAEVQASRKTLFIVLAADRSLISSSHKLQ</sequence>
<dbReference type="Pfam" id="PF20098">
    <property type="entry name" value="DUF6488"/>
    <property type="match status" value="1"/>
</dbReference>
<dbReference type="AlphaFoldDB" id="A0A084E8K8"/>
<protein>
    <submittedName>
        <fullName evidence="2">Uncharacterized protein</fullName>
    </submittedName>
</protein>
<evidence type="ECO:0000256" key="1">
    <source>
        <dbReference type="SAM" id="SignalP"/>
    </source>
</evidence>
<dbReference type="RefSeq" id="WP_017501062.1">
    <property type="nucleotide sequence ID" value="NZ_DAIQKB010000047.1"/>
</dbReference>
<keyword evidence="1" id="KW-0732">Signal</keyword>
<dbReference type="Proteomes" id="UP000028534">
    <property type="component" value="Unassembled WGS sequence"/>
</dbReference>
<evidence type="ECO:0000313" key="2">
    <source>
        <dbReference type="EMBL" id="KEZ14300.1"/>
    </source>
</evidence>
<name>A0A084E8K8_SPHYA</name>
<dbReference type="InterPro" id="IPR045503">
    <property type="entry name" value="DUF6488"/>
</dbReference>
<comment type="caution">
    <text evidence="2">The sequence shown here is derived from an EMBL/GenBank/DDBJ whole genome shotgun (WGS) entry which is preliminary data.</text>
</comment>
<proteinExistence type="predicted"/>
<dbReference type="EMBL" id="JGVR01000053">
    <property type="protein sequence ID" value="KEZ14300.1"/>
    <property type="molecule type" value="Genomic_DNA"/>
</dbReference>
<reference evidence="2 3" key="1">
    <citation type="submission" date="2014-03" db="EMBL/GenBank/DDBJ databases">
        <title>Genome sequence of Sphingobium yanoikuyae B1.</title>
        <authorList>
            <person name="Gan H.M."/>
            <person name="Gan H.Y."/>
            <person name="Savka M.A."/>
        </authorList>
    </citation>
    <scope>NUCLEOTIDE SEQUENCE [LARGE SCALE GENOMIC DNA]</scope>
    <source>
        <strain evidence="2 3">B1</strain>
    </source>
</reference>
<feature type="chain" id="PRO_5001774169" evidence="1">
    <location>
        <begin position="21"/>
        <end position="107"/>
    </location>
</feature>
<feature type="signal peptide" evidence="1">
    <location>
        <begin position="1"/>
        <end position="20"/>
    </location>
</feature>
<organism evidence="2 3">
    <name type="scientific">Sphingobium yanoikuyae</name>
    <name type="common">Sphingomonas yanoikuyae</name>
    <dbReference type="NCBI Taxonomy" id="13690"/>
    <lineage>
        <taxon>Bacteria</taxon>
        <taxon>Pseudomonadati</taxon>
        <taxon>Pseudomonadota</taxon>
        <taxon>Alphaproteobacteria</taxon>
        <taxon>Sphingomonadales</taxon>
        <taxon>Sphingomonadaceae</taxon>
        <taxon>Sphingobium</taxon>
    </lineage>
</organism>
<gene>
    <name evidence="2" type="ORF">CP98_04911</name>
</gene>
<accession>A0A084E8K8</accession>
<dbReference type="PATRIC" id="fig|13690.10.peg.5075"/>
<evidence type="ECO:0000313" key="3">
    <source>
        <dbReference type="Proteomes" id="UP000028534"/>
    </source>
</evidence>